<accession>A0A7J5YF94</accession>
<proteinExistence type="predicted"/>
<protein>
    <submittedName>
        <fullName evidence="1">Uncharacterized protein</fullName>
    </submittedName>
</protein>
<organism evidence="1 2">
    <name type="scientific">Dissostichus mawsoni</name>
    <name type="common">Antarctic cod</name>
    <dbReference type="NCBI Taxonomy" id="36200"/>
    <lineage>
        <taxon>Eukaryota</taxon>
        <taxon>Metazoa</taxon>
        <taxon>Chordata</taxon>
        <taxon>Craniata</taxon>
        <taxon>Vertebrata</taxon>
        <taxon>Euteleostomi</taxon>
        <taxon>Actinopterygii</taxon>
        <taxon>Neopterygii</taxon>
        <taxon>Teleostei</taxon>
        <taxon>Neoteleostei</taxon>
        <taxon>Acanthomorphata</taxon>
        <taxon>Eupercaria</taxon>
        <taxon>Perciformes</taxon>
        <taxon>Notothenioidei</taxon>
        <taxon>Nototheniidae</taxon>
        <taxon>Dissostichus</taxon>
    </lineage>
</organism>
<keyword evidence="2" id="KW-1185">Reference proteome</keyword>
<evidence type="ECO:0000313" key="2">
    <source>
        <dbReference type="Proteomes" id="UP000518266"/>
    </source>
</evidence>
<name>A0A7J5YF94_DISMA</name>
<sequence>MVRRFTGGPEALNIGHMMGNTFTAVNWNEQRCQQSYRGLDVFVGSVPVLLTCQVVVALDLGSLHGSPLILGQLAGGLIQQVDLGARGPVHQMHPFELQQRPVVLADRFPEFLLLVAAVTLCLEVDGFLDLRLHVHFSGSTPVCSGGRGQAPATGFRSLENTDSPDIHLGPHSLCSSCSPPPVLLLTLELARVSPSLALGLVLVTRLSCVSAGHASLEDASILKDGAFSFTVVLVVNIHVCSHFDRPLPVLLFISSAKTTEHTGGLPDKHPLQYNSIQRQLFMFPDRPYLVIACCCVCLRFSPNDREVVVRPTGWSGRRGVAAQSVGDHTIRLSSALTLVCPEEMASVAILHMS</sequence>
<reference evidence="1 2" key="1">
    <citation type="submission" date="2020-03" db="EMBL/GenBank/DDBJ databases">
        <title>Dissostichus mawsoni Genome sequencing and assembly.</title>
        <authorList>
            <person name="Park H."/>
        </authorList>
    </citation>
    <scope>NUCLEOTIDE SEQUENCE [LARGE SCALE GENOMIC DNA]</scope>
    <source>
        <strain evidence="1">DM0001</strain>
        <tissue evidence="1">Muscle</tissue>
    </source>
</reference>
<dbReference type="EMBL" id="JAAKFY010000013">
    <property type="protein sequence ID" value="KAF3847671.1"/>
    <property type="molecule type" value="Genomic_DNA"/>
</dbReference>
<gene>
    <name evidence="1" type="ORF">F7725_020699</name>
</gene>
<dbReference type="OrthoDB" id="10654234at2759"/>
<evidence type="ECO:0000313" key="1">
    <source>
        <dbReference type="EMBL" id="KAF3847671.1"/>
    </source>
</evidence>
<dbReference type="AlphaFoldDB" id="A0A7J5YF94"/>
<dbReference type="Proteomes" id="UP000518266">
    <property type="component" value="Unassembled WGS sequence"/>
</dbReference>
<comment type="caution">
    <text evidence="1">The sequence shown here is derived from an EMBL/GenBank/DDBJ whole genome shotgun (WGS) entry which is preliminary data.</text>
</comment>